<evidence type="ECO:0000256" key="3">
    <source>
        <dbReference type="ARBA" id="ARBA00022475"/>
    </source>
</evidence>
<feature type="transmembrane region" description="Helical" evidence="8">
    <location>
        <begin position="237"/>
        <end position="260"/>
    </location>
</feature>
<comment type="subcellular location">
    <subcellularLocation>
        <location evidence="1">Cell membrane</location>
        <topology evidence="1">Multi-pass membrane protein</topology>
    </subcellularLocation>
</comment>
<keyword evidence="5 8" id="KW-1133">Transmembrane helix</keyword>
<gene>
    <name evidence="9" type="ORF">GCM10025866_23230</name>
</gene>
<keyword evidence="3" id="KW-1003">Cell membrane</keyword>
<evidence type="ECO:0000313" key="9">
    <source>
        <dbReference type="EMBL" id="BDZ46414.1"/>
    </source>
</evidence>
<proteinExistence type="predicted"/>
<dbReference type="CDD" id="cd06173">
    <property type="entry name" value="MFS_MefA_like"/>
    <property type="match status" value="1"/>
</dbReference>
<evidence type="ECO:0000256" key="8">
    <source>
        <dbReference type="SAM" id="Phobius"/>
    </source>
</evidence>
<feature type="transmembrane region" description="Helical" evidence="8">
    <location>
        <begin position="63"/>
        <end position="82"/>
    </location>
</feature>
<evidence type="ECO:0008006" key="11">
    <source>
        <dbReference type="Google" id="ProtNLM"/>
    </source>
</evidence>
<dbReference type="Pfam" id="PF05977">
    <property type="entry name" value="MFS_3"/>
    <property type="match status" value="1"/>
</dbReference>
<evidence type="ECO:0000256" key="4">
    <source>
        <dbReference type="ARBA" id="ARBA00022692"/>
    </source>
</evidence>
<dbReference type="PANTHER" id="PTHR23513:SF6">
    <property type="entry name" value="MAJOR FACILITATOR SUPERFAMILY ASSOCIATED DOMAIN-CONTAINING PROTEIN"/>
    <property type="match status" value="1"/>
</dbReference>
<dbReference type="SUPFAM" id="SSF103473">
    <property type="entry name" value="MFS general substrate transporter"/>
    <property type="match status" value="1"/>
</dbReference>
<evidence type="ECO:0000313" key="10">
    <source>
        <dbReference type="Proteomes" id="UP001321498"/>
    </source>
</evidence>
<protein>
    <recommendedName>
        <fullName evidence="11">MFS transporter</fullName>
    </recommendedName>
</protein>
<dbReference type="RefSeq" id="WP_350226648.1">
    <property type="nucleotide sequence ID" value="NZ_AP027731.1"/>
</dbReference>
<dbReference type="Gene3D" id="1.20.1250.20">
    <property type="entry name" value="MFS general substrate transporter like domains"/>
    <property type="match status" value="1"/>
</dbReference>
<dbReference type="PANTHER" id="PTHR23513">
    <property type="entry name" value="INTEGRAL MEMBRANE EFFLUX PROTEIN-RELATED"/>
    <property type="match status" value="1"/>
</dbReference>
<keyword evidence="4 8" id="KW-0812">Transmembrane</keyword>
<feature type="transmembrane region" description="Helical" evidence="8">
    <location>
        <begin position="272"/>
        <end position="296"/>
    </location>
</feature>
<accession>A0ABN6XN49</accession>
<dbReference type="EMBL" id="AP027731">
    <property type="protein sequence ID" value="BDZ46414.1"/>
    <property type="molecule type" value="Genomic_DNA"/>
</dbReference>
<keyword evidence="6 8" id="KW-0472">Membrane</keyword>
<evidence type="ECO:0000256" key="5">
    <source>
        <dbReference type="ARBA" id="ARBA00022989"/>
    </source>
</evidence>
<dbReference type="Proteomes" id="UP001321498">
    <property type="component" value="Chromosome"/>
</dbReference>
<dbReference type="InterPro" id="IPR036259">
    <property type="entry name" value="MFS_trans_sf"/>
</dbReference>
<keyword evidence="2" id="KW-0813">Transport</keyword>
<reference evidence="10" key="1">
    <citation type="journal article" date="2019" name="Int. J. Syst. Evol. Microbiol.">
        <title>The Global Catalogue of Microorganisms (GCM) 10K type strain sequencing project: providing services to taxonomists for standard genome sequencing and annotation.</title>
        <authorList>
            <consortium name="The Broad Institute Genomics Platform"/>
            <consortium name="The Broad Institute Genome Sequencing Center for Infectious Disease"/>
            <person name="Wu L."/>
            <person name="Ma J."/>
        </authorList>
    </citation>
    <scope>NUCLEOTIDE SEQUENCE [LARGE SCALE GENOMIC DNA]</scope>
    <source>
        <strain evidence="10">NBRC 108725</strain>
    </source>
</reference>
<evidence type="ECO:0000256" key="1">
    <source>
        <dbReference type="ARBA" id="ARBA00004651"/>
    </source>
</evidence>
<sequence>MTETTRDGRSRLSPRALRPFRVPHYRRLVAALTLSLFGSGVWVVALVWQVIELGGGPTELSAVATANAAGMLVTVLLGGALADRIPQKRILLAVEAGKALAIGTAGVLAVTGSLEIWHLAAASLVYGVSEGFFYPAYSAWLPALLPADDLLAANGVEGVLRPTVMQAAGPAAAGGIIAAWSPGLALLVIAAAQICAAAVLGTMPRTPVRGEPAPGHPMTAMLRDIGEGFRYMVRTRWLLVTLLYATLLILVIMGPIEVLLPFAVRDQTGGGAGAFALVLALFGVGGALGSILVASLRLPRRYLTVMNLLWGLGCIPWPSSASPVSSGSWPRSCSSWDSPSRRGP</sequence>
<keyword evidence="10" id="KW-1185">Reference proteome</keyword>
<name>A0ABN6XN49_9MICO</name>
<dbReference type="InterPro" id="IPR010290">
    <property type="entry name" value="TM_effector"/>
</dbReference>
<evidence type="ECO:0000256" key="7">
    <source>
        <dbReference type="SAM" id="MobiDB-lite"/>
    </source>
</evidence>
<feature type="region of interest" description="Disordered" evidence="7">
    <location>
        <begin position="321"/>
        <end position="344"/>
    </location>
</feature>
<feature type="transmembrane region" description="Helical" evidence="8">
    <location>
        <begin position="28"/>
        <end position="51"/>
    </location>
</feature>
<evidence type="ECO:0000256" key="6">
    <source>
        <dbReference type="ARBA" id="ARBA00023136"/>
    </source>
</evidence>
<evidence type="ECO:0000256" key="2">
    <source>
        <dbReference type="ARBA" id="ARBA00022448"/>
    </source>
</evidence>
<organism evidence="9 10">
    <name type="scientific">Naasia aerilata</name>
    <dbReference type="NCBI Taxonomy" id="1162966"/>
    <lineage>
        <taxon>Bacteria</taxon>
        <taxon>Bacillati</taxon>
        <taxon>Actinomycetota</taxon>
        <taxon>Actinomycetes</taxon>
        <taxon>Micrococcales</taxon>
        <taxon>Microbacteriaceae</taxon>
        <taxon>Naasia</taxon>
    </lineage>
</organism>